<dbReference type="InterPro" id="IPR004843">
    <property type="entry name" value="Calcineurin-like_PHP"/>
</dbReference>
<dbReference type="EMBL" id="JAAGWE010000012">
    <property type="protein sequence ID" value="NEM06049.1"/>
    <property type="molecule type" value="Genomic_DNA"/>
</dbReference>
<dbReference type="PANTHER" id="PTHR31302">
    <property type="entry name" value="TRANSMEMBRANE PROTEIN WITH METALLOPHOSPHOESTERASE DOMAIN-RELATED"/>
    <property type="match status" value="1"/>
</dbReference>
<dbReference type="SUPFAM" id="SSF56300">
    <property type="entry name" value="Metallo-dependent phosphatases"/>
    <property type="match status" value="1"/>
</dbReference>
<proteinExistence type="predicted"/>
<dbReference type="Proteomes" id="UP000471126">
    <property type="component" value="Unassembled WGS sequence"/>
</dbReference>
<evidence type="ECO:0000313" key="3">
    <source>
        <dbReference type="EMBL" id="NEM06049.1"/>
    </source>
</evidence>
<evidence type="ECO:0000259" key="2">
    <source>
        <dbReference type="Pfam" id="PF00149"/>
    </source>
</evidence>
<feature type="domain" description="Calcineurin-like phosphoesterase" evidence="2">
    <location>
        <begin position="91"/>
        <end position="273"/>
    </location>
</feature>
<accession>A0A6P0GFL5</accession>
<dbReference type="GO" id="GO:0008758">
    <property type="term" value="F:UDP-2,3-diacylglucosamine hydrolase activity"/>
    <property type="evidence" value="ECO:0007669"/>
    <property type="project" value="TreeGrafter"/>
</dbReference>
<dbReference type="Pfam" id="PF00149">
    <property type="entry name" value="Metallophos"/>
    <property type="match status" value="1"/>
</dbReference>
<evidence type="ECO:0000256" key="1">
    <source>
        <dbReference type="SAM" id="MobiDB-lite"/>
    </source>
</evidence>
<name>A0A6P0GFL5_9ACTN</name>
<dbReference type="PANTHER" id="PTHR31302:SF20">
    <property type="entry name" value="CONSERVED PROTEIN"/>
    <property type="match status" value="1"/>
</dbReference>
<protein>
    <submittedName>
        <fullName evidence="3">Metallophosphoesterase</fullName>
    </submittedName>
</protein>
<evidence type="ECO:0000313" key="4">
    <source>
        <dbReference type="Proteomes" id="UP000471126"/>
    </source>
</evidence>
<dbReference type="InterPro" id="IPR051158">
    <property type="entry name" value="Metallophosphoesterase_sf"/>
</dbReference>
<organism evidence="3 4">
    <name type="scientific">Geodermatophilus normandii</name>
    <dbReference type="NCBI Taxonomy" id="1137989"/>
    <lineage>
        <taxon>Bacteria</taxon>
        <taxon>Bacillati</taxon>
        <taxon>Actinomycetota</taxon>
        <taxon>Actinomycetes</taxon>
        <taxon>Geodermatophilales</taxon>
        <taxon>Geodermatophilaceae</taxon>
        <taxon>Geodermatophilus</taxon>
    </lineage>
</organism>
<feature type="compositionally biased region" description="Low complexity" evidence="1">
    <location>
        <begin position="23"/>
        <end position="37"/>
    </location>
</feature>
<dbReference type="GO" id="GO:0016020">
    <property type="term" value="C:membrane"/>
    <property type="evidence" value="ECO:0007669"/>
    <property type="project" value="GOC"/>
</dbReference>
<dbReference type="GO" id="GO:0009245">
    <property type="term" value="P:lipid A biosynthetic process"/>
    <property type="evidence" value="ECO:0007669"/>
    <property type="project" value="TreeGrafter"/>
</dbReference>
<dbReference type="Gene3D" id="3.60.21.10">
    <property type="match status" value="1"/>
</dbReference>
<dbReference type="AlphaFoldDB" id="A0A6P0GFL5"/>
<feature type="region of interest" description="Disordered" evidence="1">
    <location>
        <begin position="17"/>
        <end position="37"/>
    </location>
</feature>
<reference evidence="3 4" key="1">
    <citation type="submission" date="2019-12" db="EMBL/GenBank/DDBJ databases">
        <title>WGS of CPCC 203550 I12A-02606.</title>
        <authorList>
            <person name="Jiang Z."/>
        </authorList>
    </citation>
    <scope>NUCLEOTIDE SEQUENCE [LARGE SCALE GENOMIC DNA]</scope>
    <source>
        <strain evidence="3 4">I12A-02606</strain>
    </source>
</reference>
<comment type="caution">
    <text evidence="3">The sequence shown here is derived from an EMBL/GenBank/DDBJ whole genome shotgun (WGS) entry which is preliminary data.</text>
</comment>
<sequence length="346" mass="37598">MAVVRSVRSWSLRADTPSAWHDAPTGHPSAAGPGPAAARRLGPVRWYTALPTATVAAGASTVAYASLVERNHWTLRRFDVPVLAPGSAPLTVLHLSDLHMTAGQRSKRDWVAALDDLEPDLVVDTGDNLAGMDAVPTVLQALDPLLDRPGAFVTSSNDYYAPRPKNPFSYLTEPDKRVHGTDLPWHDLRDGLTGRGWVDLTNARGELTVAGRRIVFAGCDDPHIERDRYDLVEGPADPTADLRIGVVHSPEPRVLDRFAADGYDLLLCGHTHGGQLRVPFYGALVTNCGIDRDRVRWLHRWAEPRPGRPNGTWLHVSAGLGTSPYAPARFACPPEATLLTLTARPA</sequence>
<gene>
    <name evidence="3" type="ORF">GCU54_08460</name>
</gene>
<dbReference type="InterPro" id="IPR029052">
    <property type="entry name" value="Metallo-depent_PP-like"/>
</dbReference>